<feature type="transmembrane region" description="Helical" evidence="6">
    <location>
        <begin position="12"/>
        <end position="31"/>
    </location>
</feature>
<dbReference type="PANTHER" id="PTHR42718:SF9">
    <property type="entry name" value="MAJOR FACILITATOR SUPERFAMILY MULTIDRUG TRANSPORTER MFSC"/>
    <property type="match status" value="1"/>
</dbReference>
<dbReference type="HOGENOM" id="CLU_000960_28_0_9"/>
<evidence type="ECO:0000256" key="1">
    <source>
        <dbReference type="ARBA" id="ARBA00004651"/>
    </source>
</evidence>
<evidence type="ECO:0000313" key="8">
    <source>
        <dbReference type="EMBL" id="AAM79009.1"/>
    </source>
</evidence>
<evidence type="ECO:0000256" key="5">
    <source>
        <dbReference type="ARBA" id="ARBA00023136"/>
    </source>
</evidence>
<feature type="transmembrane region" description="Helical" evidence="6">
    <location>
        <begin position="81"/>
        <end position="98"/>
    </location>
</feature>
<name>A0A0H2UTJ7_STRP3</name>
<dbReference type="Pfam" id="PF07690">
    <property type="entry name" value="MFS_1"/>
    <property type="match status" value="1"/>
</dbReference>
<evidence type="ECO:0000313" key="9">
    <source>
        <dbReference type="Proteomes" id="UP000000564"/>
    </source>
</evidence>
<dbReference type="GO" id="GO:0022857">
    <property type="term" value="F:transmembrane transporter activity"/>
    <property type="evidence" value="ECO:0007669"/>
    <property type="project" value="InterPro"/>
</dbReference>
<feature type="transmembrane region" description="Helical" evidence="6">
    <location>
        <begin position="264"/>
        <end position="283"/>
    </location>
</feature>
<dbReference type="Gene3D" id="1.20.1250.20">
    <property type="entry name" value="MFS general substrate transporter like domains"/>
    <property type="match status" value="2"/>
</dbReference>
<feature type="transmembrane region" description="Helical" evidence="6">
    <location>
        <begin position="393"/>
        <end position="414"/>
    </location>
</feature>
<dbReference type="KEGG" id="spg:SpyM3_0402"/>
<feature type="domain" description="Major facilitator superfamily (MFS) profile" evidence="7">
    <location>
        <begin position="15"/>
        <end position="450"/>
    </location>
</feature>
<dbReference type="PROSITE" id="PS50850">
    <property type="entry name" value="MFS"/>
    <property type="match status" value="1"/>
</dbReference>
<feature type="transmembrane region" description="Helical" evidence="6">
    <location>
        <begin position="166"/>
        <end position="188"/>
    </location>
</feature>
<feature type="transmembrane region" description="Helical" evidence="6">
    <location>
        <begin position="426"/>
        <end position="449"/>
    </location>
</feature>
<evidence type="ECO:0000259" key="7">
    <source>
        <dbReference type="PROSITE" id="PS50850"/>
    </source>
</evidence>
<feature type="transmembrane region" description="Helical" evidence="6">
    <location>
        <begin position="228"/>
        <end position="244"/>
    </location>
</feature>
<keyword evidence="4 6" id="KW-1133">Transmembrane helix</keyword>
<evidence type="ECO:0000256" key="6">
    <source>
        <dbReference type="SAM" id="Phobius"/>
    </source>
</evidence>
<feature type="transmembrane region" description="Helical" evidence="6">
    <location>
        <begin position="136"/>
        <end position="154"/>
    </location>
</feature>
<dbReference type="RefSeq" id="WP_011054289.1">
    <property type="nucleotide sequence ID" value="NC_004070.1"/>
</dbReference>
<dbReference type="GO" id="GO:0005886">
    <property type="term" value="C:plasma membrane"/>
    <property type="evidence" value="ECO:0007669"/>
    <property type="project" value="UniProtKB-SubCell"/>
</dbReference>
<protein>
    <submittedName>
        <fullName evidence="8">Putative drug resistance protein (Transporter)</fullName>
    </submittedName>
</protein>
<feature type="transmembrane region" description="Helical" evidence="6">
    <location>
        <begin position="200"/>
        <end position="222"/>
    </location>
</feature>
<sequence>MSHHQQTVSKQTIMAIIAIALIGFSGILSETSMNVTFPTLMSVYQLPLNSLQWMTTIYLLAVAIMMTTSATLKKNVRERPLFFMATGLFTFGTILAVLTQSFAIMLLARIFQGIGTGLVMPQMFNIILERVPMHKVGLFMGFAGLIISLAPAFGPTYGGFMISHFSWQWIFICILPVPLIAGILAYYYLEDSPVSEKVPFDWLAFIALSISLTSALLAITSLENGSVNLYYLGLFILSLILFLYKNLTAKQPFLDIRILKIPSLTFGLIPFFVFQLINLGINFLTPNFIVMEKIANSSQAGMVLLPGTLLGALLAPAFGKLYDQKGARLSLYLGNALFSLSLIIMTLQTRHFMLLPFTLLYILFTFGRNMGFNNSLATAIRELPAEKNADATAIFQMMQQFAGALGTAMASLIANSQPEFTSGVQSVYLLFTIFALLDFIFFFAMFYHLGKKGLA</sequence>
<evidence type="ECO:0000256" key="3">
    <source>
        <dbReference type="ARBA" id="ARBA00022692"/>
    </source>
</evidence>
<reference evidence="8 9" key="1">
    <citation type="journal article" date="2002" name="Proc. Natl. Acad. Sci. U.S.A.">
        <title>Genome sequence of a serotype M3 strain of group A Streptococcus: phage-encoded toxins, the high-virulence phenotype, and clone emergence.</title>
        <authorList>
            <person name="Beres S.B."/>
            <person name="Sylva G.L."/>
            <person name="Barbian K.D."/>
            <person name="Lei B."/>
            <person name="Hoff J.S."/>
            <person name="Mammarella N.D."/>
            <person name="Liu M.Y."/>
            <person name="Smoot J.C."/>
            <person name="Porcella S.F."/>
            <person name="Parkins L.D."/>
            <person name="Campbell D.S."/>
            <person name="Smith T.M."/>
            <person name="McCormick J.K."/>
            <person name="Leung D.Y."/>
            <person name="Schlievert P.M."/>
            <person name="Musser J.M."/>
        </authorList>
    </citation>
    <scope>NUCLEOTIDE SEQUENCE [LARGE SCALE GENOMIC DNA]</scope>
    <source>
        <strain evidence="9">ATCC BAA-595 / MGAS315</strain>
    </source>
</reference>
<accession>A0A0H2UTJ7</accession>
<keyword evidence="5 6" id="KW-0472">Membrane</keyword>
<organism evidence="8 9">
    <name type="scientific">Streptococcus pyogenes serotype M3 (strain ATCC BAA-595 / MGAS315)</name>
    <dbReference type="NCBI Taxonomy" id="198466"/>
    <lineage>
        <taxon>Bacteria</taxon>
        <taxon>Bacillati</taxon>
        <taxon>Bacillota</taxon>
        <taxon>Bacilli</taxon>
        <taxon>Lactobacillales</taxon>
        <taxon>Streptococcaceae</taxon>
        <taxon>Streptococcus</taxon>
    </lineage>
</organism>
<dbReference type="AlphaFoldDB" id="A0A0H2UTJ7"/>
<dbReference type="InterPro" id="IPR020846">
    <property type="entry name" value="MFS_dom"/>
</dbReference>
<keyword evidence="3 6" id="KW-0812">Transmembrane</keyword>
<dbReference type="InterPro" id="IPR011701">
    <property type="entry name" value="MFS"/>
</dbReference>
<proteinExistence type="predicted"/>
<dbReference type="InterPro" id="IPR036259">
    <property type="entry name" value="MFS_trans_sf"/>
</dbReference>
<evidence type="ECO:0000256" key="4">
    <source>
        <dbReference type="ARBA" id="ARBA00022989"/>
    </source>
</evidence>
<dbReference type="SUPFAM" id="SSF103473">
    <property type="entry name" value="MFS general substrate transporter"/>
    <property type="match status" value="1"/>
</dbReference>
<comment type="subcellular location">
    <subcellularLocation>
        <location evidence="1">Cell membrane</location>
        <topology evidence="1">Multi-pass membrane protein</topology>
    </subcellularLocation>
</comment>
<dbReference type="PRINTS" id="PR01036">
    <property type="entry name" value="TCRTETB"/>
</dbReference>
<feature type="transmembrane region" description="Helical" evidence="6">
    <location>
        <begin position="51"/>
        <end position="69"/>
    </location>
</feature>
<evidence type="ECO:0000256" key="2">
    <source>
        <dbReference type="ARBA" id="ARBA00022448"/>
    </source>
</evidence>
<feature type="transmembrane region" description="Helical" evidence="6">
    <location>
        <begin position="329"/>
        <end position="347"/>
    </location>
</feature>
<gene>
    <name evidence="8" type="ordered locus">SpyM3_0402</name>
</gene>
<dbReference type="PANTHER" id="PTHR42718">
    <property type="entry name" value="MAJOR FACILITATOR SUPERFAMILY MULTIDRUG TRANSPORTER MFSC"/>
    <property type="match status" value="1"/>
</dbReference>
<feature type="transmembrane region" description="Helical" evidence="6">
    <location>
        <begin position="104"/>
        <end position="124"/>
    </location>
</feature>
<dbReference type="EMBL" id="AE014074">
    <property type="protein sequence ID" value="AAM79009.1"/>
    <property type="molecule type" value="Genomic_DNA"/>
</dbReference>
<keyword evidence="2" id="KW-0813">Transport</keyword>
<dbReference type="Proteomes" id="UP000000564">
    <property type="component" value="Chromosome"/>
</dbReference>
<feature type="transmembrane region" description="Helical" evidence="6">
    <location>
        <begin position="353"/>
        <end position="372"/>
    </location>
</feature>
<feature type="transmembrane region" description="Helical" evidence="6">
    <location>
        <begin position="303"/>
        <end position="322"/>
    </location>
</feature>